<dbReference type="Proteomes" id="UP000179251">
    <property type="component" value="Unassembled WGS sequence"/>
</dbReference>
<name>A0A1F5VHM5_9BACT</name>
<evidence type="ECO:0000313" key="1">
    <source>
        <dbReference type="EMBL" id="OGF62932.1"/>
    </source>
</evidence>
<protein>
    <recommendedName>
        <fullName evidence="3">GxxExxY protein</fullName>
    </recommendedName>
</protein>
<sequence length="126" mass="14715">MQQMDKVLYPELSYKVCGLCFKIHNDLGQFRSEKSYADALEEVLKLAGISYRREQSLGASFAGENDRRNIPDFIIEDKIVVDLKAKRIVSKEDYYQMKRYLVASDKKLGLIVNFRQKYLSPKRILN</sequence>
<dbReference type="Pfam" id="PF13366">
    <property type="entry name" value="PDDEXK_3"/>
    <property type="match status" value="1"/>
</dbReference>
<dbReference type="STRING" id="1798325.A2834_02540"/>
<evidence type="ECO:0008006" key="3">
    <source>
        <dbReference type="Google" id="ProtNLM"/>
    </source>
</evidence>
<evidence type="ECO:0000313" key="2">
    <source>
        <dbReference type="Proteomes" id="UP000179251"/>
    </source>
</evidence>
<dbReference type="NCBIfam" id="TIGR04256">
    <property type="entry name" value="GxxExxY"/>
    <property type="match status" value="1"/>
</dbReference>
<reference evidence="1 2" key="1">
    <citation type="journal article" date="2016" name="Nat. Commun.">
        <title>Thousands of microbial genomes shed light on interconnected biogeochemical processes in an aquifer system.</title>
        <authorList>
            <person name="Anantharaman K."/>
            <person name="Brown C.T."/>
            <person name="Hug L.A."/>
            <person name="Sharon I."/>
            <person name="Castelle C.J."/>
            <person name="Probst A.J."/>
            <person name="Thomas B.C."/>
            <person name="Singh A."/>
            <person name="Wilkins M.J."/>
            <person name="Karaoz U."/>
            <person name="Brodie E.L."/>
            <person name="Williams K.H."/>
            <person name="Hubbard S.S."/>
            <person name="Banfield J.F."/>
        </authorList>
    </citation>
    <scope>NUCLEOTIDE SEQUENCE [LARGE SCALE GENOMIC DNA]</scope>
</reference>
<dbReference type="AlphaFoldDB" id="A0A1F5VHM5"/>
<accession>A0A1F5VHM5</accession>
<comment type="caution">
    <text evidence="1">The sequence shown here is derived from an EMBL/GenBank/DDBJ whole genome shotgun (WGS) entry which is preliminary data.</text>
</comment>
<proteinExistence type="predicted"/>
<organism evidence="1 2">
    <name type="scientific">Candidatus Giovannonibacteria bacterium RIFCSPHIGHO2_01_FULL_45_23</name>
    <dbReference type="NCBI Taxonomy" id="1798325"/>
    <lineage>
        <taxon>Bacteria</taxon>
        <taxon>Candidatus Giovannoniibacteriota</taxon>
    </lineage>
</organism>
<dbReference type="InterPro" id="IPR026350">
    <property type="entry name" value="GxxExxY"/>
</dbReference>
<dbReference type="EMBL" id="MFHD01000010">
    <property type="protein sequence ID" value="OGF62932.1"/>
    <property type="molecule type" value="Genomic_DNA"/>
</dbReference>
<gene>
    <name evidence="1" type="ORF">A2834_02540</name>
</gene>